<evidence type="ECO:0000313" key="5">
    <source>
        <dbReference type="Proteomes" id="UP000663865"/>
    </source>
</evidence>
<dbReference type="EMBL" id="CAJNYV010000118">
    <property type="protein sequence ID" value="CAF3345845.1"/>
    <property type="molecule type" value="Genomic_DNA"/>
</dbReference>
<protein>
    <recommendedName>
        <fullName evidence="3">Anticodon-binding domain-containing protein</fullName>
    </recommendedName>
</protein>
<feature type="compositionally biased region" description="Polar residues" evidence="2">
    <location>
        <begin position="100"/>
        <end position="117"/>
    </location>
</feature>
<dbReference type="Gene3D" id="3.40.50.800">
    <property type="entry name" value="Anticodon-binding domain"/>
    <property type="match status" value="1"/>
</dbReference>
<evidence type="ECO:0000256" key="2">
    <source>
        <dbReference type="SAM" id="MobiDB-lite"/>
    </source>
</evidence>
<proteinExistence type="predicted"/>
<comment type="caution">
    <text evidence="4">The sequence shown here is derived from an EMBL/GenBank/DDBJ whole genome shotgun (WGS) entry which is preliminary data.</text>
</comment>
<dbReference type="Pfam" id="PF03129">
    <property type="entry name" value="HGTP_anticodon"/>
    <property type="match status" value="1"/>
</dbReference>
<keyword evidence="1" id="KW-0648">Protein biosynthesis</keyword>
<feature type="region of interest" description="Disordered" evidence="2">
    <location>
        <begin position="88"/>
        <end position="125"/>
    </location>
</feature>
<dbReference type="InterPro" id="IPR004154">
    <property type="entry name" value="Anticodon-bd"/>
</dbReference>
<dbReference type="GO" id="GO:0006435">
    <property type="term" value="P:threonyl-tRNA aminoacylation"/>
    <property type="evidence" value="ECO:0007669"/>
    <property type="project" value="TreeGrafter"/>
</dbReference>
<reference evidence="4" key="1">
    <citation type="submission" date="2021-02" db="EMBL/GenBank/DDBJ databases">
        <authorList>
            <person name="Nowell W R."/>
        </authorList>
    </citation>
    <scope>NUCLEOTIDE SEQUENCE</scope>
</reference>
<evidence type="ECO:0000256" key="1">
    <source>
        <dbReference type="ARBA" id="ARBA00022917"/>
    </source>
</evidence>
<dbReference type="AlphaFoldDB" id="A0A817V8M7"/>
<sequence length="125" mass="13811">MNIVSAAKSILSCSLVENKTYRDLDSGTTLNKKIRQNQLAQYNFIGVVGQAEQANGTINIRTRDNKQHGEFTIDEVIKRFSHLAETRTNHAEDEFAGPSVDSNAAEATSKLEATSISESHDDKKE</sequence>
<dbReference type="PANTHER" id="PTHR11451:SF46">
    <property type="entry name" value="THREONINE--TRNA LIGASE"/>
    <property type="match status" value="1"/>
</dbReference>
<dbReference type="PANTHER" id="PTHR11451">
    <property type="entry name" value="THREONINE-TRNA LIGASE"/>
    <property type="match status" value="1"/>
</dbReference>
<evidence type="ECO:0000313" key="4">
    <source>
        <dbReference type="EMBL" id="CAF3345845.1"/>
    </source>
</evidence>
<feature type="domain" description="Anticodon-binding" evidence="3">
    <location>
        <begin position="22"/>
        <end position="80"/>
    </location>
</feature>
<dbReference type="GO" id="GO:0004829">
    <property type="term" value="F:threonine-tRNA ligase activity"/>
    <property type="evidence" value="ECO:0007669"/>
    <property type="project" value="TreeGrafter"/>
</dbReference>
<dbReference type="SUPFAM" id="SSF52954">
    <property type="entry name" value="Class II aaRS ABD-related"/>
    <property type="match status" value="1"/>
</dbReference>
<name>A0A817V8M7_9BILA</name>
<organism evidence="4 5">
    <name type="scientific">Rotaria socialis</name>
    <dbReference type="NCBI Taxonomy" id="392032"/>
    <lineage>
        <taxon>Eukaryota</taxon>
        <taxon>Metazoa</taxon>
        <taxon>Spiralia</taxon>
        <taxon>Gnathifera</taxon>
        <taxon>Rotifera</taxon>
        <taxon>Eurotatoria</taxon>
        <taxon>Bdelloidea</taxon>
        <taxon>Philodinida</taxon>
        <taxon>Philodinidae</taxon>
        <taxon>Rotaria</taxon>
    </lineage>
</organism>
<accession>A0A817V8M7</accession>
<dbReference type="GO" id="GO:0005739">
    <property type="term" value="C:mitochondrion"/>
    <property type="evidence" value="ECO:0007669"/>
    <property type="project" value="TreeGrafter"/>
</dbReference>
<dbReference type="Proteomes" id="UP000663865">
    <property type="component" value="Unassembled WGS sequence"/>
</dbReference>
<evidence type="ECO:0000259" key="3">
    <source>
        <dbReference type="Pfam" id="PF03129"/>
    </source>
</evidence>
<gene>
    <name evidence="4" type="ORF">KIK155_LOCUS3147</name>
</gene>
<dbReference type="InterPro" id="IPR036621">
    <property type="entry name" value="Anticodon-bd_dom_sf"/>
</dbReference>